<keyword evidence="4" id="KW-1185">Reference proteome</keyword>
<dbReference type="Pfam" id="PF19870">
    <property type="entry name" value="DUF6343"/>
    <property type="match status" value="1"/>
</dbReference>
<keyword evidence="2" id="KW-1133">Transmembrane helix</keyword>
<evidence type="ECO:0000313" key="4">
    <source>
        <dbReference type="Proteomes" id="UP000035366"/>
    </source>
</evidence>
<evidence type="ECO:0000256" key="2">
    <source>
        <dbReference type="SAM" id="Phobius"/>
    </source>
</evidence>
<dbReference type="InterPro" id="IPR045924">
    <property type="entry name" value="DUF6343"/>
</dbReference>
<feature type="transmembrane region" description="Helical" evidence="2">
    <location>
        <begin position="59"/>
        <end position="78"/>
    </location>
</feature>
<name>A0ABN4GRH0_9ACTN</name>
<dbReference type="EMBL" id="CP011497">
    <property type="protein sequence ID" value="AKJ13821.1"/>
    <property type="molecule type" value="Genomic_DNA"/>
</dbReference>
<protein>
    <submittedName>
        <fullName evidence="3">Membrane protein</fullName>
    </submittedName>
</protein>
<keyword evidence="2" id="KW-0472">Membrane</keyword>
<evidence type="ECO:0000256" key="1">
    <source>
        <dbReference type="SAM" id="MobiDB-lite"/>
    </source>
</evidence>
<feature type="compositionally biased region" description="Pro residues" evidence="1">
    <location>
        <begin position="95"/>
        <end position="108"/>
    </location>
</feature>
<accession>A0ABN4GRH0</accession>
<sequence>MSVVRGEYVAGRSGGPMRTGSEPVTARSALRARFWLCVWGLVWAVFGTVAFALVGRPGWAAACGALWLVVTADMIMVLRHIRQGPHYQPGRDVPPYRPPEEGPPSPGPPRHRHP</sequence>
<evidence type="ECO:0000313" key="3">
    <source>
        <dbReference type="EMBL" id="AKJ13821.1"/>
    </source>
</evidence>
<dbReference type="Proteomes" id="UP000035366">
    <property type="component" value="Chromosome"/>
</dbReference>
<feature type="region of interest" description="Disordered" evidence="1">
    <location>
        <begin position="85"/>
        <end position="114"/>
    </location>
</feature>
<keyword evidence="2" id="KW-0812">Transmembrane</keyword>
<gene>
    <name evidence="3" type="ORF">ABB07_28415</name>
</gene>
<reference evidence="3 4" key="1">
    <citation type="journal article" date="2015" name="ISME J.">
        <title>Draft Genome Sequence of Streptomyces incarnatus NRRL8089, which Produces the Nucleoside Antibiotic Sinefungin.</title>
        <authorList>
            <person name="Oshima K."/>
            <person name="Hattori M."/>
            <person name="Shimizu H."/>
            <person name="Fukuda K."/>
            <person name="Nemoto M."/>
            <person name="Inagaki K."/>
            <person name="Tamura T."/>
        </authorList>
    </citation>
    <scope>NUCLEOTIDE SEQUENCE [LARGE SCALE GENOMIC DNA]</scope>
    <source>
        <strain evidence="3 4">NRRL 8089</strain>
    </source>
</reference>
<proteinExistence type="predicted"/>
<feature type="transmembrane region" description="Helical" evidence="2">
    <location>
        <begin position="34"/>
        <end position="53"/>
    </location>
</feature>
<organism evidence="3 4">
    <name type="scientific">Streptomyces incarnatus</name>
    <dbReference type="NCBI Taxonomy" id="665007"/>
    <lineage>
        <taxon>Bacteria</taxon>
        <taxon>Bacillati</taxon>
        <taxon>Actinomycetota</taxon>
        <taxon>Actinomycetes</taxon>
        <taxon>Kitasatosporales</taxon>
        <taxon>Streptomycetaceae</taxon>
        <taxon>Streptomyces</taxon>
    </lineage>
</organism>